<dbReference type="EMBL" id="CAJVPI010000712">
    <property type="protein sequence ID" value="CAG8565233.1"/>
    <property type="molecule type" value="Genomic_DNA"/>
</dbReference>
<organism evidence="1 2">
    <name type="scientific">Paraglomus brasilianum</name>
    <dbReference type="NCBI Taxonomy" id="144538"/>
    <lineage>
        <taxon>Eukaryota</taxon>
        <taxon>Fungi</taxon>
        <taxon>Fungi incertae sedis</taxon>
        <taxon>Mucoromycota</taxon>
        <taxon>Glomeromycotina</taxon>
        <taxon>Glomeromycetes</taxon>
        <taxon>Paraglomerales</taxon>
        <taxon>Paraglomeraceae</taxon>
        <taxon>Paraglomus</taxon>
    </lineage>
</organism>
<protein>
    <submittedName>
        <fullName evidence="1">5615_t:CDS:1</fullName>
    </submittedName>
</protein>
<proteinExistence type="predicted"/>
<accession>A0A9N9BIE7</accession>
<sequence>MHFNTQLLKRKLDGDDQVEHDVRTKRHNHLHSPPLFSDLHSTSTFAIPNPQTFSLASASSSSSTTPLSTSALDSDSMLIDEIPLFMNPSVIDSFNANPNQFHHHRGETLPPFMTGRNAATAGVVRGVTVAGTREKIIRVGGFGGHMV</sequence>
<evidence type="ECO:0000313" key="1">
    <source>
        <dbReference type="EMBL" id="CAG8565233.1"/>
    </source>
</evidence>
<evidence type="ECO:0000313" key="2">
    <source>
        <dbReference type="Proteomes" id="UP000789739"/>
    </source>
</evidence>
<comment type="caution">
    <text evidence="1">The sequence shown here is derived from an EMBL/GenBank/DDBJ whole genome shotgun (WGS) entry which is preliminary data.</text>
</comment>
<dbReference type="AlphaFoldDB" id="A0A9N9BIE7"/>
<gene>
    <name evidence="1" type="ORF">PBRASI_LOCUS5804</name>
</gene>
<keyword evidence="2" id="KW-1185">Reference proteome</keyword>
<name>A0A9N9BIE7_9GLOM</name>
<dbReference type="Proteomes" id="UP000789739">
    <property type="component" value="Unassembled WGS sequence"/>
</dbReference>
<dbReference type="OrthoDB" id="10424544at2759"/>
<reference evidence="1" key="1">
    <citation type="submission" date="2021-06" db="EMBL/GenBank/DDBJ databases">
        <authorList>
            <person name="Kallberg Y."/>
            <person name="Tangrot J."/>
            <person name="Rosling A."/>
        </authorList>
    </citation>
    <scope>NUCLEOTIDE SEQUENCE</scope>
    <source>
        <strain evidence="1">BR232B</strain>
    </source>
</reference>